<dbReference type="EMBL" id="HAEF01000888">
    <property type="protein sequence ID" value="SBR38270.1"/>
    <property type="molecule type" value="Transcribed_RNA"/>
</dbReference>
<sequence length="323" mass="33068">PESSTTLPPPDGDSGVVGGVLSTELLPLLGNSWSLSLSVCSSEASSSGLASCSSSGSSRHGGTGGGGELAASVSESENSSLRVFLGHWAWILDHTSFCPLGRTEARSSAFPDTLALFSGISQNPACLPDFSFIPLYFLEGEPLVFGRLRSFSSTCDSGGVALSSSELLLDGPPPSPSGAAPLSSSFLGAAPGNQSALLVILVLALDRAFGILSAAKSDFLFLVLTSPSMSAGPLRFNTSVVSAPTSWHFAETEDILALSAKASQCSIEGGSNGTFLMWLWTLGWSSSLSSLSSSSCSLSSVVPSVACRPLRIEVISIDLTGDC</sequence>
<feature type="non-terminal residue" evidence="1">
    <location>
        <position position="1"/>
    </location>
</feature>
<accession>A0A1A8L0D4</accession>
<reference evidence="1" key="1">
    <citation type="submission" date="2016-05" db="EMBL/GenBank/DDBJ databases">
        <authorList>
            <person name="Lavstsen T."/>
            <person name="Jespersen J.S."/>
        </authorList>
    </citation>
    <scope>NUCLEOTIDE SEQUENCE</scope>
    <source>
        <tissue evidence="1">Brain</tissue>
    </source>
</reference>
<reference evidence="1" key="2">
    <citation type="submission" date="2016-06" db="EMBL/GenBank/DDBJ databases">
        <title>The genome of a short-lived fish provides insights into sex chromosome evolution and the genetic control of aging.</title>
        <authorList>
            <person name="Reichwald K."/>
            <person name="Felder M."/>
            <person name="Petzold A."/>
            <person name="Koch P."/>
            <person name="Groth M."/>
            <person name="Platzer M."/>
        </authorList>
    </citation>
    <scope>NUCLEOTIDE SEQUENCE</scope>
    <source>
        <tissue evidence="1">Brain</tissue>
    </source>
</reference>
<dbReference type="AlphaFoldDB" id="A0A1A8L0D4"/>
<organism evidence="1">
    <name type="scientific">Nothobranchius pienaari</name>
    <dbReference type="NCBI Taxonomy" id="704102"/>
    <lineage>
        <taxon>Eukaryota</taxon>
        <taxon>Metazoa</taxon>
        <taxon>Chordata</taxon>
        <taxon>Craniata</taxon>
        <taxon>Vertebrata</taxon>
        <taxon>Euteleostomi</taxon>
        <taxon>Actinopterygii</taxon>
        <taxon>Neopterygii</taxon>
        <taxon>Teleostei</taxon>
        <taxon>Neoteleostei</taxon>
        <taxon>Acanthomorphata</taxon>
        <taxon>Ovalentaria</taxon>
        <taxon>Atherinomorphae</taxon>
        <taxon>Cyprinodontiformes</taxon>
        <taxon>Nothobranchiidae</taxon>
        <taxon>Nothobranchius</taxon>
    </lineage>
</organism>
<evidence type="ECO:0000313" key="1">
    <source>
        <dbReference type="EMBL" id="SBR38270.1"/>
    </source>
</evidence>
<proteinExistence type="predicted"/>
<protein>
    <submittedName>
        <fullName evidence="1">Uncharacterized protein</fullName>
    </submittedName>
</protein>
<name>A0A1A8L0D4_9TELE</name>
<feature type="non-terminal residue" evidence="1">
    <location>
        <position position="323"/>
    </location>
</feature>
<gene>
    <name evidence="1" type="primary">Nfu_g_1_016103</name>
</gene>